<accession>A0A1H9Q7S8</accession>
<dbReference type="RefSeq" id="WP_091967189.1">
    <property type="nucleotide sequence ID" value="NZ_FOGZ01000002.1"/>
</dbReference>
<keyword evidence="2 8" id="KW-0813">Transport</keyword>
<feature type="region of interest" description="Disordered" evidence="9">
    <location>
        <begin position="266"/>
        <end position="286"/>
    </location>
</feature>
<keyword evidence="5" id="KW-0029">Amino-acid transport</keyword>
<dbReference type="GO" id="GO:0022857">
    <property type="term" value="F:transmembrane transporter activity"/>
    <property type="evidence" value="ECO:0007669"/>
    <property type="project" value="InterPro"/>
</dbReference>
<evidence type="ECO:0000256" key="6">
    <source>
        <dbReference type="ARBA" id="ARBA00022989"/>
    </source>
</evidence>
<dbReference type="PANTHER" id="PTHR30614:SF0">
    <property type="entry name" value="L-CYSTINE TRANSPORT SYSTEM PERMEASE PROTEIN TCYL"/>
    <property type="match status" value="1"/>
</dbReference>
<keyword evidence="3" id="KW-1003">Cell membrane</keyword>
<evidence type="ECO:0000256" key="7">
    <source>
        <dbReference type="ARBA" id="ARBA00023136"/>
    </source>
</evidence>
<protein>
    <submittedName>
        <fullName evidence="11">Glutamate transport system permease protein</fullName>
    </submittedName>
</protein>
<name>A0A1H9Q7S8_9ACTN</name>
<feature type="transmembrane region" description="Helical" evidence="8">
    <location>
        <begin position="139"/>
        <end position="159"/>
    </location>
</feature>
<evidence type="ECO:0000259" key="10">
    <source>
        <dbReference type="PROSITE" id="PS50928"/>
    </source>
</evidence>
<dbReference type="OrthoDB" id="4543034at2"/>
<dbReference type="NCBIfam" id="TIGR01726">
    <property type="entry name" value="HEQRo_perm_3TM"/>
    <property type="match status" value="1"/>
</dbReference>
<dbReference type="SUPFAM" id="SSF161098">
    <property type="entry name" value="MetI-like"/>
    <property type="match status" value="1"/>
</dbReference>
<evidence type="ECO:0000256" key="1">
    <source>
        <dbReference type="ARBA" id="ARBA00004651"/>
    </source>
</evidence>
<dbReference type="InterPro" id="IPR043429">
    <property type="entry name" value="ArtM/GltK/GlnP/TcyL/YhdX-like"/>
</dbReference>
<dbReference type="Pfam" id="PF00528">
    <property type="entry name" value="BPD_transp_1"/>
    <property type="match status" value="1"/>
</dbReference>
<keyword evidence="4 8" id="KW-0812">Transmembrane</keyword>
<dbReference type="CDD" id="cd06261">
    <property type="entry name" value="TM_PBP2"/>
    <property type="match status" value="1"/>
</dbReference>
<proteinExistence type="inferred from homology"/>
<evidence type="ECO:0000256" key="4">
    <source>
        <dbReference type="ARBA" id="ARBA00022692"/>
    </source>
</evidence>
<dbReference type="InterPro" id="IPR010065">
    <property type="entry name" value="AA_ABC_transptr_permease_3TM"/>
</dbReference>
<keyword evidence="12" id="KW-1185">Reference proteome</keyword>
<feature type="transmembrane region" description="Helical" evidence="8">
    <location>
        <begin position="21"/>
        <end position="44"/>
    </location>
</feature>
<evidence type="ECO:0000256" key="8">
    <source>
        <dbReference type="RuleBase" id="RU363032"/>
    </source>
</evidence>
<gene>
    <name evidence="11" type="ORF">SAMN05443377_102181</name>
</gene>
<dbReference type="GO" id="GO:0043190">
    <property type="term" value="C:ATP-binding cassette (ABC) transporter complex"/>
    <property type="evidence" value="ECO:0007669"/>
    <property type="project" value="InterPro"/>
</dbReference>
<organism evidence="11 12">
    <name type="scientific">Propionibacterium cyclohexanicum</name>
    <dbReference type="NCBI Taxonomy" id="64702"/>
    <lineage>
        <taxon>Bacteria</taxon>
        <taxon>Bacillati</taxon>
        <taxon>Actinomycetota</taxon>
        <taxon>Actinomycetes</taxon>
        <taxon>Propionibacteriales</taxon>
        <taxon>Propionibacteriaceae</taxon>
        <taxon>Propionibacterium</taxon>
    </lineage>
</organism>
<dbReference type="PROSITE" id="PS50928">
    <property type="entry name" value="ABC_TM1"/>
    <property type="match status" value="1"/>
</dbReference>
<dbReference type="PANTHER" id="PTHR30614">
    <property type="entry name" value="MEMBRANE COMPONENT OF AMINO ACID ABC TRANSPORTER"/>
    <property type="match status" value="1"/>
</dbReference>
<evidence type="ECO:0000256" key="3">
    <source>
        <dbReference type="ARBA" id="ARBA00022475"/>
    </source>
</evidence>
<comment type="similarity">
    <text evidence="8">Belongs to the binding-protein-dependent transport system permease family.</text>
</comment>
<dbReference type="EMBL" id="FOGZ01000002">
    <property type="protein sequence ID" value="SER56490.1"/>
    <property type="molecule type" value="Genomic_DNA"/>
</dbReference>
<sequence>MSTQPSQRILFDEPGPRGRRTIALATVAVALLIIALVIVVLAQLDAHDQLEPQKWFFFTQPGFATYMAYGIVGTFRATLVAAVFAFPFGLLLALGRLTRQPLVHAVCVGWVEFFRSIPMLLVVYAFLLALPSYGLNLDIYWKLVIPMILVNSATTAEVFRAGILAVEKGQSEAAQSLGMSARMTMALVVLPQALRLVLPNLLTQLVSLLKDSTLGYVVSYPELMERGRILTSYTHYLLQTYTIVAVIYVLLNFGLTRLAGYLQSRGNRKSAGHRGSRTELAATTMA</sequence>
<dbReference type="GO" id="GO:0006865">
    <property type="term" value="P:amino acid transport"/>
    <property type="evidence" value="ECO:0007669"/>
    <property type="project" value="UniProtKB-KW"/>
</dbReference>
<evidence type="ECO:0000313" key="11">
    <source>
        <dbReference type="EMBL" id="SER56490.1"/>
    </source>
</evidence>
<dbReference type="InterPro" id="IPR035906">
    <property type="entry name" value="MetI-like_sf"/>
</dbReference>
<evidence type="ECO:0000256" key="9">
    <source>
        <dbReference type="SAM" id="MobiDB-lite"/>
    </source>
</evidence>
<feature type="domain" description="ABC transmembrane type-1" evidence="10">
    <location>
        <begin position="71"/>
        <end position="259"/>
    </location>
</feature>
<feature type="transmembrane region" description="Helical" evidence="8">
    <location>
        <begin position="236"/>
        <end position="255"/>
    </location>
</feature>
<evidence type="ECO:0000256" key="5">
    <source>
        <dbReference type="ARBA" id="ARBA00022970"/>
    </source>
</evidence>
<dbReference type="AlphaFoldDB" id="A0A1H9Q7S8"/>
<keyword evidence="6 8" id="KW-1133">Transmembrane helix</keyword>
<feature type="transmembrane region" description="Helical" evidence="8">
    <location>
        <begin position="102"/>
        <end position="127"/>
    </location>
</feature>
<dbReference type="Proteomes" id="UP000198815">
    <property type="component" value="Unassembled WGS sequence"/>
</dbReference>
<keyword evidence="7 8" id="KW-0472">Membrane</keyword>
<feature type="compositionally biased region" description="Basic residues" evidence="9">
    <location>
        <begin position="266"/>
        <end position="275"/>
    </location>
</feature>
<comment type="subcellular location">
    <subcellularLocation>
        <location evidence="1 8">Cell membrane</location>
        <topology evidence="1 8">Multi-pass membrane protein</topology>
    </subcellularLocation>
</comment>
<feature type="transmembrane region" description="Helical" evidence="8">
    <location>
        <begin position="64"/>
        <end position="95"/>
    </location>
</feature>
<reference evidence="11 12" key="1">
    <citation type="submission" date="2016-10" db="EMBL/GenBank/DDBJ databases">
        <authorList>
            <person name="de Groot N.N."/>
        </authorList>
    </citation>
    <scope>NUCLEOTIDE SEQUENCE [LARGE SCALE GENOMIC DNA]</scope>
    <source>
        <strain evidence="11 12">DSM 16859</strain>
    </source>
</reference>
<dbReference type="STRING" id="64702.SAMN05443377_102181"/>
<feature type="transmembrane region" description="Helical" evidence="8">
    <location>
        <begin position="180"/>
        <end position="198"/>
    </location>
</feature>
<evidence type="ECO:0000256" key="2">
    <source>
        <dbReference type="ARBA" id="ARBA00022448"/>
    </source>
</evidence>
<dbReference type="InterPro" id="IPR000515">
    <property type="entry name" value="MetI-like"/>
</dbReference>
<evidence type="ECO:0000313" key="12">
    <source>
        <dbReference type="Proteomes" id="UP000198815"/>
    </source>
</evidence>
<dbReference type="Gene3D" id="1.10.3720.10">
    <property type="entry name" value="MetI-like"/>
    <property type="match status" value="1"/>
</dbReference>